<dbReference type="RefSeq" id="WP_242149209.1">
    <property type="nucleotide sequence ID" value="NZ_CP093379.1"/>
</dbReference>
<feature type="transmembrane region" description="Helical" evidence="1">
    <location>
        <begin position="351"/>
        <end position="372"/>
    </location>
</feature>
<dbReference type="EMBL" id="CP093379">
    <property type="protein sequence ID" value="UNM96183.1"/>
    <property type="molecule type" value="Genomic_DNA"/>
</dbReference>
<keyword evidence="1" id="KW-0472">Membrane</keyword>
<protein>
    <submittedName>
        <fullName evidence="4">Acyltransferase</fullName>
    </submittedName>
</protein>
<feature type="transmembrane region" description="Helical" evidence="1">
    <location>
        <begin position="199"/>
        <end position="218"/>
    </location>
</feature>
<keyword evidence="1" id="KW-0812">Transmembrane</keyword>
<feature type="transmembrane region" description="Helical" evidence="1">
    <location>
        <begin position="230"/>
        <end position="246"/>
    </location>
</feature>
<dbReference type="Pfam" id="PF01757">
    <property type="entry name" value="Acyl_transf_3"/>
    <property type="match status" value="1"/>
</dbReference>
<evidence type="ECO:0000256" key="1">
    <source>
        <dbReference type="SAM" id="Phobius"/>
    </source>
</evidence>
<sequence length="630" mass="72250">MTQQNHIKYRPDIDGLRALAVLSVIVFHFKSSWLPGGFLGVDIFFVISGYLITSIIYRQVSNGRFTFRDFYTRRIKRILPLFFTVLLVTVIVAILLFDTRDFEGFWRTAKYAMQFRANRAFSGQGYFDPVSEEKPLLHLWSLAIEEQFYFIWPLSFYLIYKGVKSRENPQIWLFWIAIAGIILSLLYTEFRLLKEPGKAYFELSTRASELLVGCALALNPYTLSNRHKHLLGIVGIIILVACFAMYSEAIPFPGVTAMVPTIAAAFFIFDTNVNAPYKRIFTYTPVRLIGLWSFSLYLWHWPVLAFMRYVLNDTELPISWMIWGFILIVILSIFTYYVVENPIRKLKLNFKWSLLLVYLLPFGVMVSIHQLVITKPIGDYFNLNDSNELVDWVNAGQVCMDSPITESCYVGDLESTKRVLVIGDSHTGHLAGFMDTVGKHERFKAHMVAASGCGLPPSKALINVSQQQSSNTCLMINDYLLESFGDYDAVIISQYLAPKLYEPEEQSHNYQEKFKNTVNTISEGQNVYLIADIPALSIPSPARYLKLKKIGLEQYMLPKTHYSHEDANVYLRSLAEDDANVHFVEISDLIPTSGVLEGLPLYFDDNHLNFYGSKRVGELFIENRQLLKED</sequence>
<keyword evidence="5" id="KW-1185">Reference proteome</keyword>
<dbReference type="InterPro" id="IPR002656">
    <property type="entry name" value="Acyl_transf_3_dom"/>
</dbReference>
<organism evidence="4 5">
    <name type="scientific">Ignatzschineria rhizosphaerae</name>
    <dbReference type="NCBI Taxonomy" id="2923279"/>
    <lineage>
        <taxon>Bacteria</taxon>
        <taxon>Pseudomonadati</taxon>
        <taxon>Pseudomonadota</taxon>
        <taxon>Gammaproteobacteria</taxon>
        <taxon>Cardiobacteriales</taxon>
        <taxon>Ignatzschineriaceae</taxon>
        <taxon>Ignatzschineria</taxon>
    </lineage>
</organism>
<gene>
    <name evidence="4" type="ORF">MMG00_13445</name>
</gene>
<dbReference type="InterPro" id="IPR050879">
    <property type="entry name" value="Acyltransferase_3"/>
</dbReference>
<dbReference type="InterPro" id="IPR043968">
    <property type="entry name" value="SGNH"/>
</dbReference>
<feature type="transmembrane region" description="Helical" evidence="1">
    <location>
        <begin position="281"/>
        <end position="300"/>
    </location>
</feature>
<feature type="domain" description="Acyltransferase 3" evidence="2">
    <location>
        <begin position="12"/>
        <end position="336"/>
    </location>
</feature>
<dbReference type="PANTHER" id="PTHR23028">
    <property type="entry name" value="ACETYLTRANSFERASE"/>
    <property type="match status" value="1"/>
</dbReference>
<feature type="transmembrane region" description="Helical" evidence="1">
    <location>
        <begin position="320"/>
        <end position="339"/>
    </location>
</feature>
<feature type="transmembrane region" description="Helical" evidence="1">
    <location>
        <begin position="35"/>
        <end position="57"/>
    </location>
</feature>
<feature type="transmembrane region" description="Helical" evidence="1">
    <location>
        <begin position="252"/>
        <end position="269"/>
    </location>
</feature>
<dbReference type="Proteomes" id="UP000829542">
    <property type="component" value="Chromosome"/>
</dbReference>
<evidence type="ECO:0000259" key="2">
    <source>
        <dbReference type="Pfam" id="PF01757"/>
    </source>
</evidence>
<accession>A0ABY3X850</accession>
<evidence type="ECO:0000259" key="3">
    <source>
        <dbReference type="Pfam" id="PF19040"/>
    </source>
</evidence>
<keyword evidence="4" id="KW-0012">Acyltransferase</keyword>
<evidence type="ECO:0000313" key="5">
    <source>
        <dbReference type="Proteomes" id="UP000829542"/>
    </source>
</evidence>
<feature type="transmembrane region" description="Helical" evidence="1">
    <location>
        <begin position="78"/>
        <end position="97"/>
    </location>
</feature>
<feature type="domain" description="SGNH" evidence="3">
    <location>
        <begin position="406"/>
        <end position="621"/>
    </location>
</feature>
<keyword evidence="1" id="KW-1133">Transmembrane helix</keyword>
<feature type="transmembrane region" description="Helical" evidence="1">
    <location>
        <begin position="137"/>
        <end position="159"/>
    </location>
</feature>
<name>A0ABY3X850_9GAMM</name>
<evidence type="ECO:0000313" key="4">
    <source>
        <dbReference type="EMBL" id="UNM96183.1"/>
    </source>
</evidence>
<reference evidence="4 5" key="1">
    <citation type="submission" date="2022-03" db="EMBL/GenBank/DDBJ databases">
        <title>Ignatzschineria rhizosphaerae HR5S32.</title>
        <authorList>
            <person name="Sun J.Q."/>
            <person name="Feng J.Y."/>
        </authorList>
    </citation>
    <scope>NUCLEOTIDE SEQUENCE [LARGE SCALE GENOMIC DNA]</scope>
    <source>
        <strain evidence="4 5">HR5S32</strain>
    </source>
</reference>
<dbReference type="PANTHER" id="PTHR23028:SF53">
    <property type="entry name" value="ACYL_TRANSF_3 DOMAIN-CONTAINING PROTEIN"/>
    <property type="match status" value="1"/>
</dbReference>
<proteinExistence type="predicted"/>
<dbReference type="GO" id="GO:0016746">
    <property type="term" value="F:acyltransferase activity"/>
    <property type="evidence" value="ECO:0007669"/>
    <property type="project" value="UniProtKB-KW"/>
</dbReference>
<keyword evidence="4" id="KW-0808">Transferase</keyword>
<feature type="transmembrane region" description="Helical" evidence="1">
    <location>
        <begin position="171"/>
        <end position="187"/>
    </location>
</feature>
<dbReference type="Pfam" id="PF19040">
    <property type="entry name" value="SGNH"/>
    <property type="match status" value="1"/>
</dbReference>